<keyword evidence="2" id="KW-1185">Reference proteome</keyword>
<name>A0AAV6U425_9ARAC</name>
<gene>
    <name evidence="1" type="ORF">JTE90_026272</name>
</gene>
<dbReference type="EMBL" id="JAFNEN010000703">
    <property type="protein sequence ID" value="KAG8178301.1"/>
    <property type="molecule type" value="Genomic_DNA"/>
</dbReference>
<accession>A0AAV6U425</accession>
<comment type="caution">
    <text evidence="1">The sequence shown here is derived from an EMBL/GenBank/DDBJ whole genome shotgun (WGS) entry which is preliminary data.</text>
</comment>
<evidence type="ECO:0000313" key="1">
    <source>
        <dbReference type="EMBL" id="KAG8178301.1"/>
    </source>
</evidence>
<organism evidence="1 2">
    <name type="scientific">Oedothorax gibbosus</name>
    <dbReference type="NCBI Taxonomy" id="931172"/>
    <lineage>
        <taxon>Eukaryota</taxon>
        <taxon>Metazoa</taxon>
        <taxon>Ecdysozoa</taxon>
        <taxon>Arthropoda</taxon>
        <taxon>Chelicerata</taxon>
        <taxon>Arachnida</taxon>
        <taxon>Araneae</taxon>
        <taxon>Araneomorphae</taxon>
        <taxon>Entelegynae</taxon>
        <taxon>Araneoidea</taxon>
        <taxon>Linyphiidae</taxon>
        <taxon>Erigoninae</taxon>
        <taxon>Oedothorax</taxon>
    </lineage>
</organism>
<protein>
    <submittedName>
        <fullName evidence="1">Uncharacterized protein</fullName>
    </submittedName>
</protein>
<reference evidence="1 2" key="1">
    <citation type="journal article" date="2022" name="Nat. Ecol. Evol.">
        <title>A masculinizing supergene underlies an exaggerated male reproductive morph in a spider.</title>
        <authorList>
            <person name="Hendrickx F."/>
            <person name="De Corte Z."/>
            <person name="Sonet G."/>
            <person name="Van Belleghem S.M."/>
            <person name="Kostlbacher S."/>
            <person name="Vangestel C."/>
        </authorList>
    </citation>
    <scope>NUCLEOTIDE SEQUENCE [LARGE SCALE GENOMIC DNA]</scope>
    <source>
        <strain evidence="1">W744_W776</strain>
    </source>
</reference>
<proteinExistence type="predicted"/>
<sequence length="99" mass="11493">MGSVANDPWRSSGLRYSKRQMHFLIERVFESVTSFRFFFEGEDTLQKEVEILEFTAFIPKKDGKEASGSKNPGEGGMQAVKRRNLLEMLLDFFFFFPLV</sequence>
<dbReference type="AlphaFoldDB" id="A0AAV6U425"/>
<dbReference type="Proteomes" id="UP000827092">
    <property type="component" value="Unassembled WGS sequence"/>
</dbReference>
<evidence type="ECO:0000313" key="2">
    <source>
        <dbReference type="Proteomes" id="UP000827092"/>
    </source>
</evidence>